<keyword evidence="15" id="KW-1185">Reference proteome</keyword>
<dbReference type="Gene3D" id="2.40.70.10">
    <property type="entry name" value="Acid Proteases"/>
    <property type="match status" value="2"/>
</dbReference>
<evidence type="ECO:0000256" key="2">
    <source>
        <dbReference type="ARBA" id="ARBA00022670"/>
    </source>
</evidence>
<dbReference type="InterPro" id="IPR008138">
    <property type="entry name" value="SapB_2"/>
</dbReference>
<dbReference type="Pfam" id="PF00026">
    <property type="entry name" value="Asp"/>
    <property type="match status" value="1"/>
</dbReference>
<dbReference type="OrthoDB" id="771136at2759"/>
<dbReference type="GO" id="GO:0006629">
    <property type="term" value="P:lipid metabolic process"/>
    <property type="evidence" value="ECO:0007669"/>
    <property type="project" value="InterPro"/>
</dbReference>
<dbReference type="InterPro" id="IPR001461">
    <property type="entry name" value="Aspartic_peptidase_A1"/>
</dbReference>
<dbReference type="PROSITE" id="PS00141">
    <property type="entry name" value="ASP_PROTEASE"/>
    <property type="match status" value="2"/>
</dbReference>
<feature type="domain" description="Saposin B-type" evidence="12">
    <location>
        <begin position="365"/>
        <end position="406"/>
    </location>
</feature>
<evidence type="ECO:0000313" key="14">
    <source>
        <dbReference type="EMBL" id="KAI5074575.1"/>
    </source>
</evidence>
<evidence type="ECO:0000256" key="10">
    <source>
        <dbReference type="RuleBase" id="RU000454"/>
    </source>
</evidence>
<feature type="chain" id="PRO_5039415667" description="Aspartic proteinase" evidence="11">
    <location>
        <begin position="21"/>
        <end position="493"/>
    </location>
</feature>
<evidence type="ECO:0000259" key="13">
    <source>
        <dbReference type="PROSITE" id="PS51767"/>
    </source>
</evidence>
<dbReference type="SMART" id="SM00741">
    <property type="entry name" value="SapB"/>
    <property type="match status" value="1"/>
</dbReference>
<dbReference type="PANTHER" id="PTHR47966:SF76">
    <property type="entry name" value="ASPARTIC PROTEINASE A1"/>
    <property type="match status" value="1"/>
</dbReference>
<evidence type="ECO:0000313" key="15">
    <source>
        <dbReference type="Proteomes" id="UP000886520"/>
    </source>
</evidence>
<evidence type="ECO:0000256" key="1">
    <source>
        <dbReference type="ARBA" id="ARBA00007447"/>
    </source>
</evidence>
<name>A0A9D4ZIW3_ADICA</name>
<proteinExistence type="inferred from homology"/>
<dbReference type="InterPro" id="IPR021109">
    <property type="entry name" value="Peptidase_aspartic_dom_sf"/>
</dbReference>
<keyword evidence="3 10" id="KW-0064">Aspartyl protease</keyword>
<evidence type="ECO:0000256" key="9">
    <source>
        <dbReference type="PIRSR" id="PIRSR601461-2"/>
    </source>
</evidence>
<dbReference type="PRINTS" id="PR00792">
    <property type="entry name" value="PEPSIN"/>
</dbReference>
<sequence>MAKHLLSLVVLLALFSVVLSSELRRVGLKKKPVDEDTLKAAKLRLKDRVRLQGAHPGHHLYGGQGVELKNYLDAQYYGEIGIGTPPQKFTVVFDTGSSNLWVPSSKCRLSVSCFLHPKFKPGKSSTYKEDGKECNIQYGTGAVYGVLSQDKVTVGDMEVTEQPFMEAVKEPGVTFLLAKFDGILGLGFKEISVADATPVWYNMMDQGLVSEPVFSFWLNRNAQDENGGELVFGGMDPRHYIGTHTYVPVTRKGYWQFDMGDFLIDGQSTGFCAKGCAAIADSGTSLMAGPTGIVTAINQAIGATGVMNQQCKAVVSQYGDAMIDMLMKQMSPYKICSQIGMCTHRAGSEEAKIASVLERNSHGVGDAGCSMCEMAVVWAQNQILNNQSTELVKDYLNNMCEHLPNPNGESVVDCDTLLSMPDVTFTIGGKHFSLTPEQYILKVGDGKEAQCVSGFMGLDVPSGPLWILGDVFMGVYHTAFDYGRERVGFAKAA</sequence>
<accession>A0A9D4ZIW3</accession>
<dbReference type="EMBL" id="JABFUD020000010">
    <property type="protein sequence ID" value="KAI5074575.1"/>
    <property type="molecule type" value="Genomic_DNA"/>
</dbReference>
<keyword evidence="11" id="KW-0732">Signal</keyword>
<feature type="disulfide bond" evidence="9">
    <location>
        <begin position="272"/>
        <end position="276"/>
    </location>
</feature>
<dbReference type="PROSITE" id="PS50015">
    <property type="entry name" value="SAP_B"/>
    <property type="match status" value="2"/>
</dbReference>
<dbReference type="GO" id="GO:0004190">
    <property type="term" value="F:aspartic-type endopeptidase activity"/>
    <property type="evidence" value="ECO:0007669"/>
    <property type="project" value="UniProtKB-KW"/>
</dbReference>
<comment type="caution">
    <text evidence="14">The sequence shown here is derived from an EMBL/GenBank/DDBJ whole genome shotgun (WGS) entry which is preliminary data.</text>
</comment>
<keyword evidence="5" id="KW-0865">Zymogen</keyword>
<feature type="domain" description="Saposin B-type" evidence="12">
    <location>
        <begin position="306"/>
        <end position="346"/>
    </location>
</feature>
<feature type="disulfide bond" evidence="9">
    <location>
        <begin position="107"/>
        <end position="113"/>
    </location>
</feature>
<dbReference type="InterPro" id="IPR008139">
    <property type="entry name" value="SaposinB_dom"/>
</dbReference>
<dbReference type="SUPFAM" id="SSF50630">
    <property type="entry name" value="Acid proteases"/>
    <property type="match status" value="1"/>
</dbReference>
<evidence type="ECO:0000256" key="11">
    <source>
        <dbReference type="SAM" id="SignalP"/>
    </source>
</evidence>
<comment type="similarity">
    <text evidence="1 10">Belongs to the peptidase A1 family.</text>
</comment>
<keyword evidence="2 10" id="KW-0645">Protease</keyword>
<evidence type="ECO:0008006" key="16">
    <source>
        <dbReference type="Google" id="ProtNLM"/>
    </source>
</evidence>
<keyword evidence="7" id="KW-0325">Glycoprotein</keyword>
<protein>
    <recommendedName>
        <fullName evidence="16">Aspartic proteinase</fullName>
    </recommendedName>
</protein>
<feature type="domain" description="Peptidase A1" evidence="13">
    <location>
        <begin position="76"/>
        <end position="490"/>
    </location>
</feature>
<dbReference type="PANTHER" id="PTHR47966">
    <property type="entry name" value="BETA-SITE APP-CLEAVING ENZYME, ISOFORM A-RELATED"/>
    <property type="match status" value="1"/>
</dbReference>
<feature type="active site" evidence="8">
    <location>
        <position position="94"/>
    </location>
</feature>
<reference evidence="14" key="1">
    <citation type="submission" date="2021-01" db="EMBL/GenBank/DDBJ databases">
        <title>Adiantum capillus-veneris genome.</title>
        <authorList>
            <person name="Fang Y."/>
            <person name="Liao Q."/>
        </authorList>
    </citation>
    <scope>NUCLEOTIDE SEQUENCE</scope>
    <source>
        <strain evidence="14">H3</strain>
        <tissue evidence="14">Leaf</tissue>
    </source>
</reference>
<dbReference type="Pfam" id="PF03489">
    <property type="entry name" value="SapB_2"/>
    <property type="match status" value="1"/>
</dbReference>
<evidence type="ECO:0000256" key="8">
    <source>
        <dbReference type="PIRSR" id="PIRSR601461-1"/>
    </source>
</evidence>
<evidence type="ECO:0000256" key="5">
    <source>
        <dbReference type="ARBA" id="ARBA00023145"/>
    </source>
</evidence>
<evidence type="ECO:0000256" key="6">
    <source>
        <dbReference type="ARBA" id="ARBA00023157"/>
    </source>
</evidence>
<dbReference type="InterPro" id="IPR001969">
    <property type="entry name" value="Aspartic_peptidase_AS"/>
</dbReference>
<dbReference type="Gene3D" id="1.10.225.10">
    <property type="entry name" value="Saposin-like"/>
    <property type="match status" value="1"/>
</dbReference>
<dbReference type="FunFam" id="2.40.70.10:FF:000115">
    <property type="entry name" value="Lysosomal aspartic protease"/>
    <property type="match status" value="1"/>
</dbReference>
<dbReference type="GO" id="GO:0006508">
    <property type="term" value="P:proteolysis"/>
    <property type="evidence" value="ECO:0007669"/>
    <property type="project" value="UniProtKB-KW"/>
</dbReference>
<evidence type="ECO:0000256" key="7">
    <source>
        <dbReference type="ARBA" id="ARBA00023180"/>
    </source>
</evidence>
<dbReference type="AlphaFoldDB" id="A0A9D4ZIW3"/>
<dbReference type="InterPro" id="IPR011001">
    <property type="entry name" value="Saposin-like"/>
</dbReference>
<keyword evidence="6 9" id="KW-1015">Disulfide bond</keyword>
<dbReference type="InterPro" id="IPR007856">
    <property type="entry name" value="SapB_1"/>
</dbReference>
<dbReference type="SUPFAM" id="SSF47862">
    <property type="entry name" value="Saposin"/>
    <property type="match status" value="1"/>
</dbReference>
<feature type="active site" evidence="8">
    <location>
        <position position="281"/>
    </location>
</feature>
<gene>
    <name evidence="14" type="ORF">GOP47_0010536</name>
</gene>
<dbReference type="Pfam" id="PF05184">
    <property type="entry name" value="SapB_1"/>
    <property type="match status" value="1"/>
</dbReference>
<feature type="signal peptide" evidence="11">
    <location>
        <begin position="1"/>
        <end position="20"/>
    </location>
</feature>
<dbReference type="FunFam" id="2.40.70.10:FF:000044">
    <property type="entry name" value="Lysosomal aspartic protease"/>
    <property type="match status" value="1"/>
</dbReference>
<evidence type="ECO:0000256" key="3">
    <source>
        <dbReference type="ARBA" id="ARBA00022750"/>
    </source>
</evidence>
<evidence type="ECO:0000259" key="12">
    <source>
        <dbReference type="PROSITE" id="PS50015"/>
    </source>
</evidence>
<dbReference type="InterPro" id="IPR033121">
    <property type="entry name" value="PEPTIDASE_A1"/>
</dbReference>
<organism evidence="14 15">
    <name type="scientific">Adiantum capillus-veneris</name>
    <name type="common">Maidenhair fern</name>
    <dbReference type="NCBI Taxonomy" id="13818"/>
    <lineage>
        <taxon>Eukaryota</taxon>
        <taxon>Viridiplantae</taxon>
        <taxon>Streptophyta</taxon>
        <taxon>Embryophyta</taxon>
        <taxon>Tracheophyta</taxon>
        <taxon>Polypodiopsida</taxon>
        <taxon>Polypodiidae</taxon>
        <taxon>Polypodiales</taxon>
        <taxon>Pteridineae</taxon>
        <taxon>Pteridaceae</taxon>
        <taxon>Vittarioideae</taxon>
        <taxon>Adiantum</taxon>
    </lineage>
</organism>
<evidence type="ECO:0000256" key="4">
    <source>
        <dbReference type="ARBA" id="ARBA00022801"/>
    </source>
</evidence>
<dbReference type="Proteomes" id="UP000886520">
    <property type="component" value="Chromosome 10"/>
</dbReference>
<dbReference type="PROSITE" id="PS51767">
    <property type="entry name" value="PEPTIDASE_A1"/>
    <property type="match status" value="1"/>
</dbReference>
<keyword evidence="4 10" id="KW-0378">Hydrolase</keyword>